<evidence type="ECO:0000256" key="1">
    <source>
        <dbReference type="ARBA" id="ARBA00004651"/>
    </source>
</evidence>
<evidence type="ECO:0000256" key="5">
    <source>
        <dbReference type="ARBA" id="ARBA00022989"/>
    </source>
</evidence>
<dbReference type="PANTHER" id="PTHR43744">
    <property type="entry name" value="ABC TRANSPORTER PERMEASE PROTEIN MG189-RELATED-RELATED"/>
    <property type="match status" value="1"/>
</dbReference>
<dbReference type="EMBL" id="BAABAF010000009">
    <property type="protein sequence ID" value="GAA3772988.1"/>
    <property type="molecule type" value="Genomic_DNA"/>
</dbReference>
<evidence type="ECO:0000256" key="4">
    <source>
        <dbReference type="ARBA" id="ARBA00022692"/>
    </source>
</evidence>
<keyword evidence="2 7" id="KW-0813">Transport</keyword>
<evidence type="ECO:0000256" key="2">
    <source>
        <dbReference type="ARBA" id="ARBA00022448"/>
    </source>
</evidence>
<comment type="subcellular location">
    <subcellularLocation>
        <location evidence="1 7">Cell membrane</location>
        <topology evidence="1 7">Multi-pass membrane protein</topology>
    </subcellularLocation>
</comment>
<sequence length="273" mass="29992">MKRYTVRTFSLEMAMGVVALIFAFPLYILVNLALSLPNEAANPLIPTANPTFDNFARAWEQASLGGAIMNSAIVTISSVLVIVFVSAMASYPLSRITSRLSSAMFWTLMVGLLLPFQLAMIPLYQTVRDIGLLGSVWSLVLFYSGAQVPFTVFLYTGFLRALPREYEEAAWMDGATALSAFWRVVFPMLRPITGTVVILNAIHIWNDFFTPLLYLSGSGSQTLPVALYAFVGEFSADWPLIFAGLVIGIIPILLCYFLMQKTIIQGFAGGLKG</sequence>
<evidence type="ECO:0000313" key="9">
    <source>
        <dbReference type="EMBL" id="GAA3772988.1"/>
    </source>
</evidence>
<feature type="transmembrane region" description="Helical" evidence="7">
    <location>
        <begin position="12"/>
        <end position="34"/>
    </location>
</feature>
<dbReference type="Gene3D" id="1.10.3720.10">
    <property type="entry name" value="MetI-like"/>
    <property type="match status" value="1"/>
</dbReference>
<dbReference type="PROSITE" id="PS50928">
    <property type="entry name" value="ABC_TM1"/>
    <property type="match status" value="1"/>
</dbReference>
<feature type="transmembrane region" description="Helical" evidence="7">
    <location>
        <begin position="136"/>
        <end position="159"/>
    </location>
</feature>
<feature type="transmembrane region" description="Helical" evidence="7">
    <location>
        <begin position="67"/>
        <end position="91"/>
    </location>
</feature>
<feature type="transmembrane region" description="Helical" evidence="7">
    <location>
        <begin position="103"/>
        <end position="124"/>
    </location>
</feature>
<evidence type="ECO:0000256" key="3">
    <source>
        <dbReference type="ARBA" id="ARBA00022475"/>
    </source>
</evidence>
<proteinExistence type="inferred from homology"/>
<accession>A0ABP7GRT2</accession>
<dbReference type="InterPro" id="IPR000515">
    <property type="entry name" value="MetI-like"/>
</dbReference>
<evidence type="ECO:0000313" key="10">
    <source>
        <dbReference type="Proteomes" id="UP001500540"/>
    </source>
</evidence>
<dbReference type="CDD" id="cd06261">
    <property type="entry name" value="TM_PBP2"/>
    <property type="match status" value="1"/>
</dbReference>
<dbReference type="Proteomes" id="UP001500540">
    <property type="component" value="Unassembled WGS sequence"/>
</dbReference>
<organism evidence="9 10">
    <name type="scientific">Microbacterium kribbense</name>
    <dbReference type="NCBI Taxonomy" id="433645"/>
    <lineage>
        <taxon>Bacteria</taxon>
        <taxon>Bacillati</taxon>
        <taxon>Actinomycetota</taxon>
        <taxon>Actinomycetes</taxon>
        <taxon>Micrococcales</taxon>
        <taxon>Microbacteriaceae</taxon>
        <taxon>Microbacterium</taxon>
    </lineage>
</organism>
<keyword evidence="5 7" id="KW-1133">Transmembrane helix</keyword>
<dbReference type="SUPFAM" id="SSF161098">
    <property type="entry name" value="MetI-like"/>
    <property type="match status" value="1"/>
</dbReference>
<dbReference type="PANTHER" id="PTHR43744:SF8">
    <property type="entry name" value="SN-GLYCEROL-3-PHOSPHATE TRANSPORT SYSTEM PERMEASE PROTEIN UGPE"/>
    <property type="match status" value="1"/>
</dbReference>
<dbReference type="Pfam" id="PF00528">
    <property type="entry name" value="BPD_transp_1"/>
    <property type="match status" value="1"/>
</dbReference>
<comment type="caution">
    <text evidence="9">The sequence shown here is derived from an EMBL/GenBank/DDBJ whole genome shotgun (WGS) entry which is preliminary data.</text>
</comment>
<keyword evidence="4 7" id="KW-0812">Transmembrane</keyword>
<gene>
    <name evidence="9" type="ORF">GCM10022240_26200</name>
</gene>
<keyword evidence="6 7" id="KW-0472">Membrane</keyword>
<evidence type="ECO:0000259" key="8">
    <source>
        <dbReference type="PROSITE" id="PS50928"/>
    </source>
</evidence>
<comment type="similarity">
    <text evidence="7">Belongs to the binding-protein-dependent transport system permease family.</text>
</comment>
<protein>
    <submittedName>
        <fullName evidence="9">Carbohydrate ABC transporter permease</fullName>
    </submittedName>
</protein>
<name>A0ABP7GRT2_9MICO</name>
<feature type="transmembrane region" description="Helical" evidence="7">
    <location>
        <begin position="238"/>
        <end position="259"/>
    </location>
</feature>
<keyword evidence="10" id="KW-1185">Reference proteome</keyword>
<feature type="transmembrane region" description="Helical" evidence="7">
    <location>
        <begin position="180"/>
        <end position="205"/>
    </location>
</feature>
<evidence type="ECO:0000256" key="6">
    <source>
        <dbReference type="ARBA" id="ARBA00023136"/>
    </source>
</evidence>
<keyword evidence="3" id="KW-1003">Cell membrane</keyword>
<feature type="domain" description="ABC transmembrane type-1" evidence="8">
    <location>
        <begin position="68"/>
        <end position="259"/>
    </location>
</feature>
<evidence type="ECO:0000256" key="7">
    <source>
        <dbReference type="RuleBase" id="RU363032"/>
    </source>
</evidence>
<reference evidence="10" key="1">
    <citation type="journal article" date="2019" name="Int. J. Syst. Evol. Microbiol.">
        <title>The Global Catalogue of Microorganisms (GCM) 10K type strain sequencing project: providing services to taxonomists for standard genome sequencing and annotation.</title>
        <authorList>
            <consortium name="The Broad Institute Genomics Platform"/>
            <consortium name="The Broad Institute Genome Sequencing Center for Infectious Disease"/>
            <person name="Wu L."/>
            <person name="Ma J."/>
        </authorList>
    </citation>
    <scope>NUCLEOTIDE SEQUENCE [LARGE SCALE GENOMIC DNA]</scope>
    <source>
        <strain evidence="10">JCM 16950</strain>
    </source>
</reference>
<dbReference type="InterPro" id="IPR035906">
    <property type="entry name" value="MetI-like_sf"/>
</dbReference>